<organism evidence="1 2">
    <name type="scientific">Pneumocystis murina (strain B123)</name>
    <name type="common">Mouse pneumocystis pneumonia agent</name>
    <name type="synonym">Pneumocystis carinii f. sp. muris</name>
    <dbReference type="NCBI Taxonomy" id="1069680"/>
    <lineage>
        <taxon>Eukaryota</taxon>
        <taxon>Fungi</taxon>
        <taxon>Dikarya</taxon>
        <taxon>Ascomycota</taxon>
        <taxon>Taphrinomycotina</taxon>
        <taxon>Pneumocystomycetes</taxon>
        <taxon>Pneumocystaceae</taxon>
        <taxon>Pneumocystis</taxon>
    </lineage>
</organism>
<dbReference type="SUPFAM" id="SSF55200">
    <property type="entry name" value="Translation initiation factor IF3, C-terminal domain"/>
    <property type="match status" value="1"/>
</dbReference>
<name>M7NNH2_PNEMU</name>
<proteinExistence type="predicted"/>
<dbReference type="VEuPathDB" id="FungiDB:PNEG_02853"/>
<dbReference type="Proteomes" id="UP000011958">
    <property type="component" value="Unassembled WGS sequence"/>
</dbReference>
<dbReference type="GeneID" id="19896540"/>
<protein>
    <recommendedName>
        <fullName evidence="3">Translation initiation factor IF-3</fullName>
    </recommendedName>
</protein>
<dbReference type="EMBL" id="AFWA02000014">
    <property type="protein sequence ID" value="EMR08676.1"/>
    <property type="molecule type" value="Genomic_DNA"/>
</dbReference>
<keyword evidence="2" id="KW-1185">Reference proteome</keyword>
<evidence type="ECO:0008006" key="3">
    <source>
        <dbReference type="Google" id="ProtNLM"/>
    </source>
</evidence>
<reference evidence="2" key="1">
    <citation type="journal article" date="2016" name="Nat. Commun.">
        <title>Genome analysis of three Pneumocystis species reveals adaptation mechanisms to life exclusively in mammalian hosts.</title>
        <authorList>
            <person name="Ma L."/>
            <person name="Chen Z."/>
            <person name="Huang D.W."/>
            <person name="Kutty G."/>
            <person name="Ishihara M."/>
            <person name="Wang H."/>
            <person name="Abouelleil A."/>
            <person name="Bishop L."/>
            <person name="Davey E."/>
            <person name="Deng R."/>
            <person name="Deng X."/>
            <person name="Fan L."/>
            <person name="Fantoni G."/>
            <person name="Fitzgerald M."/>
            <person name="Gogineni E."/>
            <person name="Goldberg J.M."/>
            <person name="Handley G."/>
            <person name="Hu X."/>
            <person name="Huber C."/>
            <person name="Jiao X."/>
            <person name="Jones K."/>
            <person name="Levin J.Z."/>
            <person name="Liu Y."/>
            <person name="Macdonald P."/>
            <person name="Melnikov A."/>
            <person name="Raley C."/>
            <person name="Sassi M."/>
            <person name="Sherman B.T."/>
            <person name="Song X."/>
            <person name="Sykes S."/>
            <person name="Tran B."/>
            <person name="Walsh L."/>
            <person name="Xia Y."/>
            <person name="Yang J."/>
            <person name="Young S."/>
            <person name="Zeng Q."/>
            <person name="Zheng X."/>
            <person name="Stephens R."/>
            <person name="Nusbaum C."/>
            <person name="Birren B.W."/>
            <person name="Azadi P."/>
            <person name="Lempicki R.A."/>
            <person name="Cuomo C.A."/>
            <person name="Kovacs J.A."/>
        </authorList>
    </citation>
    <scope>NUCLEOTIDE SEQUENCE [LARGE SCALE GENOMIC DNA]</scope>
    <source>
        <strain evidence="2">B123</strain>
    </source>
</reference>
<dbReference type="HOGENOM" id="CLU_1496846_0_0_1"/>
<dbReference type="Gene3D" id="3.30.110.10">
    <property type="entry name" value="Translation initiation factor 3 (IF-3), C-terminal domain"/>
    <property type="match status" value="1"/>
</dbReference>
<dbReference type="AlphaFoldDB" id="M7NNH2"/>
<sequence length="180" mass="21451">MYINLMSNCTRVLYIFYIKRYIFTFSKLLNIFTQNMIFKKNQHINTRKIDESIIIKDVFNYDESKCSLPYNNSLEKNKSIKKVKVKNCRNIVKVLQINWNIDEHDIKHRLRTATRSLEKGYNIDVIINSKKSGESFELSKREKMLKNLREKMLINGNERKPAIGTISGLYRLYFKPKNTL</sequence>
<evidence type="ECO:0000313" key="1">
    <source>
        <dbReference type="EMBL" id="EMR08676.1"/>
    </source>
</evidence>
<comment type="caution">
    <text evidence="1">The sequence shown here is derived from an EMBL/GenBank/DDBJ whole genome shotgun (WGS) entry which is preliminary data.</text>
</comment>
<evidence type="ECO:0000313" key="2">
    <source>
        <dbReference type="Proteomes" id="UP000011958"/>
    </source>
</evidence>
<dbReference type="GO" id="GO:0006413">
    <property type="term" value="P:translational initiation"/>
    <property type="evidence" value="ECO:0007669"/>
    <property type="project" value="InterPro"/>
</dbReference>
<dbReference type="RefSeq" id="XP_007874891.1">
    <property type="nucleotide sequence ID" value="XM_007876700.1"/>
</dbReference>
<gene>
    <name evidence="1" type="ORF">PNEG_02853</name>
</gene>
<dbReference type="InterPro" id="IPR036788">
    <property type="entry name" value="T_IF-3_C_sf"/>
</dbReference>
<accession>M7NNH2</accession>
<dbReference type="OrthoDB" id="5409479at2759"/>